<dbReference type="RefSeq" id="WP_050741038.1">
    <property type="nucleotide sequence ID" value="NZ_LGYO01000036.1"/>
</dbReference>
<proteinExistence type="predicted"/>
<evidence type="ECO:0000313" key="2">
    <source>
        <dbReference type="Proteomes" id="UP000036873"/>
    </source>
</evidence>
<dbReference type="AlphaFoldDB" id="A0A0L6TXT2"/>
<dbReference type="InterPro" id="IPR015867">
    <property type="entry name" value="N-reg_PII/ATP_PRibTrfase_C"/>
</dbReference>
<dbReference type="InterPro" id="IPR011322">
    <property type="entry name" value="N-reg_PII-like_a/b"/>
</dbReference>
<evidence type="ECO:0000313" key="1">
    <source>
        <dbReference type="EMBL" id="KNZ41076.1"/>
    </source>
</evidence>
<dbReference type="OrthoDB" id="9803021at2"/>
<dbReference type="EMBL" id="LGYO01000036">
    <property type="protein sequence ID" value="KNZ41076.1"/>
    <property type="molecule type" value="Genomic_DNA"/>
</dbReference>
<dbReference type="SUPFAM" id="SSF54913">
    <property type="entry name" value="GlnB-like"/>
    <property type="match status" value="2"/>
</dbReference>
<dbReference type="Gene3D" id="3.30.70.120">
    <property type="match status" value="2"/>
</dbReference>
<dbReference type="PATRIC" id="fig|52689.4.peg.2188"/>
<keyword evidence="2" id="KW-1185">Reference proteome</keyword>
<comment type="caution">
    <text evidence="1">The sequence shown here is derived from an EMBL/GenBank/DDBJ whole genome shotgun (WGS) entry which is preliminary data.</text>
</comment>
<dbReference type="InterPro" id="IPR002187">
    <property type="entry name" value="N-reg_PII"/>
</dbReference>
<organism evidence="1 2">
    <name type="scientific">Acetobacterium bakii</name>
    <dbReference type="NCBI Taxonomy" id="52689"/>
    <lineage>
        <taxon>Bacteria</taxon>
        <taxon>Bacillati</taxon>
        <taxon>Bacillota</taxon>
        <taxon>Clostridia</taxon>
        <taxon>Eubacteriales</taxon>
        <taxon>Eubacteriaceae</taxon>
        <taxon>Acetobacterium</taxon>
    </lineage>
</organism>
<dbReference type="SMART" id="SM00938">
    <property type="entry name" value="P-II"/>
    <property type="match status" value="1"/>
</dbReference>
<dbReference type="Proteomes" id="UP000036873">
    <property type="component" value="Unassembled WGS sequence"/>
</dbReference>
<dbReference type="GO" id="GO:0030234">
    <property type="term" value="F:enzyme regulator activity"/>
    <property type="evidence" value="ECO:0007669"/>
    <property type="project" value="InterPro"/>
</dbReference>
<accession>A0A0L6TXT2</accession>
<gene>
    <name evidence="1" type="ORF">AKG39_14045</name>
</gene>
<dbReference type="Pfam" id="PF00543">
    <property type="entry name" value="P-II"/>
    <property type="match status" value="1"/>
</dbReference>
<sequence length="232" mass="25734">MENNIEERTYEMLLAMVNFGIGSKVLHLAKKYGISGGTIFLGKGTAHCRISDFLDICDERTELVLMIAQENKIKTVAEVISEKFKFHKPNHGIAITTSLNNFLGVRNCKYNKAYETRGVERTMYEGIFVVVDRGMGETVVSAAENGGANGATIINARGSGIHEYRKIFAMDIEPEKEIVMVITETKKTESIVNSILSEIKLDEPGKGIIFTIGINNTYGLFEESKEGKRQGL</sequence>
<dbReference type="GO" id="GO:0006808">
    <property type="term" value="P:regulation of nitrogen utilization"/>
    <property type="evidence" value="ECO:0007669"/>
    <property type="project" value="InterPro"/>
</dbReference>
<name>A0A0L6TXT2_9FIRM</name>
<reference evidence="2" key="1">
    <citation type="submission" date="2015-07" db="EMBL/GenBank/DDBJ databases">
        <title>Draft genome sequence of Acetobacterium bakii DSM 8293, a potential psychrophilic chemical producer through syngas fermentation.</title>
        <authorList>
            <person name="Song Y."/>
            <person name="Hwang S."/>
            <person name="Cho B.-K."/>
        </authorList>
    </citation>
    <scope>NUCLEOTIDE SEQUENCE [LARGE SCALE GENOMIC DNA]</scope>
    <source>
        <strain evidence="2">DSM 8239</strain>
    </source>
</reference>
<dbReference type="STRING" id="52689.AKG39_14045"/>
<protein>
    <submittedName>
        <fullName evidence="1">Nitrogen regulatory protein P-II</fullName>
    </submittedName>
</protein>